<sequence>MNKIGAGTILDGMRLGLSLIVVPNETLLDNHQRELAEELEAQGYATHSNTKGLSKAIEKAFPTQTARLADIDLVHLAKLWILGGRFLVPALQNNAIYRMHTIIGEGRLDGFQELVIMAYNYQEGHNEMTKLAVWTVVTEDQALFDEIWQGSGFPLAMALEVMKLLKRHYKDTVARSGSTKRKARDDEAQDSSKEPANRKLLEYTSHASPS</sequence>
<reference evidence="10 11" key="1">
    <citation type="submission" date="2016-04" db="EMBL/GenBank/DDBJ databases">
        <title>A degradative enzymes factory behind the ericoid mycorrhizal symbiosis.</title>
        <authorList>
            <consortium name="DOE Joint Genome Institute"/>
            <person name="Martino E."/>
            <person name="Morin E."/>
            <person name="Grelet G."/>
            <person name="Kuo A."/>
            <person name="Kohler A."/>
            <person name="Daghino S."/>
            <person name="Barry K."/>
            <person name="Choi C."/>
            <person name="Cichocki N."/>
            <person name="Clum A."/>
            <person name="Copeland A."/>
            <person name="Hainaut M."/>
            <person name="Haridas S."/>
            <person name="Labutti K."/>
            <person name="Lindquist E."/>
            <person name="Lipzen A."/>
            <person name="Khouja H.-R."/>
            <person name="Murat C."/>
            <person name="Ohm R."/>
            <person name="Olson A."/>
            <person name="Spatafora J."/>
            <person name="Veneault-Fourrey C."/>
            <person name="Henrissat B."/>
            <person name="Grigoriev I."/>
            <person name="Martin F."/>
            <person name="Perotto S."/>
        </authorList>
    </citation>
    <scope>NUCLEOTIDE SEQUENCE [LARGE SCALE GENOMIC DNA]</scope>
    <source>
        <strain evidence="10 11">F</strain>
    </source>
</reference>
<dbReference type="EC" id="2.4.1.141" evidence="2 7"/>
<evidence type="ECO:0000313" key="11">
    <source>
        <dbReference type="Proteomes" id="UP000235786"/>
    </source>
</evidence>
<comment type="function">
    <text evidence="4 7">Involved in protein N-glycosylation. Essential for the second step of the dolichol-linked oligosaccharide pathway.</text>
</comment>
<evidence type="ECO:0000256" key="1">
    <source>
        <dbReference type="ARBA" id="ARBA00011198"/>
    </source>
</evidence>
<evidence type="ECO:0000259" key="9">
    <source>
        <dbReference type="Pfam" id="PF04101"/>
    </source>
</evidence>
<evidence type="ECO:0000256" key="2">
    <source>
        <dbReference type="ARBA" id="ARBA00012614"/>
    </source>
</evidence>
<evidence type="ECO:0000256" key="7">
    <source>
        <dbReference type="RuleBase" id="RU362128"/>
    </source>
</evidence>
<dbReference type="GO" id="GO:0004577">
    <property type="term" value="F:N-acetylglucosaminyldiphosphodolichol N-acetylglucosaminyltransferase activity"/>
    <property type="evidence" value="ECO:0007669"/>
    <property type="project" value="UniProtKB-EC"/>
</dbReference>
<keyword evidence="7" id="KW-0328">Glycosyltransferase</keyword>
<evidence type="ECO:0000256" key="6">
    <source>
        <dbReference type="ARBA" id="ARBA00048184"/>
    </source>
</evidence>
<dbReference type="STRING" id="1149755.A0A2J6QUD5"/>
<proteinExistence type="inferred from homology"/>
<organism evidence="10 11">
    <name type="scientific">Hyaloscypha variabilis (strain UAMH 11265 / GT02V1 / F)</name>
    <name type="common">Meliniomyces variabilis</name>
    <dbReference type="NCBI Taxonomy" id="1149755"/>
    <lineage>
        <taxon>Eukaryota</taxon>
        <taxon>Fungi</taxon>
        <taxon>Dikarya</taxon>
        <taxon>Ascomycota</taxon>
        <taxon>Pezizomycotina</taxon>
        <taxon>Leotiomycetes</taxon>
        <taxon>Helotiales</taxon>
        <taxon>Hyaloscyphaceae</taxon>
        <taxon>Hyaloscypha</taxon>
        <taxon>Hyaloscypha variabilis</taxon>
    </lineage>
</organism>
<dbReference type="Pfam" id="PF04101">
    <property type="entry name" value="Glyco_tran_28_C"/>
    <property type="match status" value="1"/>
</dbReference>
<gene>
    <name evidence="7" type="primary">ALG13</name>
    <name evidence="10" type="ORF">L207DRAFT_615018</name>
</gene>
<dbReference type="PANTHER" id="PTHR47043">
    <property type="entry name" value="UDP-N-ACETYLGLUCOSAMINE TRANSFERASE SUBUNIT ALG13"/>
    <property type="match status" value="1"/>
</dbReference>
<name>A0A2J6QUD5_HYAVF</name>
<dbReference type="GO" id="GO:0006488">
    <property type="term" value="P:dolichol-linked oligosaccharide biosynthetic process"/>
    <property type="evidence" value="ECO:0007669"/>
    <property type="project" value="TreeGrafter"/>
</dbReference>
<feature type="region of interest" description="Disordered" evidence="8">
    <location>
        <begin position="174"/>
        <end position="210"/>
    </location>
</feature>
<evidence type="ECO:0000313" key="10">
    <source>
        <dbReference type="EMBL" id="PMD29881.1"/>
    </source>
</evidence>
<evidence type="ECO:0000256" key="5">
    <source>
        <dbReference type="ARBA" id="ARBA00032061"/>
    </source>
</evidence>
<comment type="catalytic activity">
    <reaction evidence="6">
        <text>an N-acetyl-alpha-D-glucosaminyl-diphospho-di-trans,poly-cis-dolichol + UDP-N-acetyl-alpha-D-glucosamine = an N,N'-diacetylchitobiosyl-diphospho-di-trans,poly-cis-dolichol + UDP + H(+)</text>
        <dbReference type="Rhea" id="RHEA:23380"/>
        <dbReference type="Rhea" id="RHEA-COMP:19507"/>
        <dbReference type="Rhea" id="RHEA-COMP:19510"/>
        <dbReference type="ChEBI" id="CHEBI:15378"/>
        <dbReference type="ChEBI" id="CHEBI:57269"/>
        <dbReference type="ChEBI" id="CHEBI:57705"/>
        <dbReference type="ChEBI" id="CHEBI:58223"/>
        <dbReference type="ChEBI" id="CHEBI:58427"/>
        <dbReference type="EC" id="2.4.1.141"/>
    </reaction>
</comment>
<dbReference type="AlphaFoldDB" id="A0A2J6QUD5"/>
<dbReference type="Proteomes" id="UP000235786">
    <property type="component" value="Unassembled WGS sequence"/>
</dbReference>
<protein>
    <recommendedName>
        <fullName evidence="3 7">UDP-N-acetylglucosamine transferase subunit ALG13</fullName>
        <ecNumber evidence="2 7">2.4.1.141</ecNumber>
    </recommendedName>
    <alternativeName>
        <fullName evidence="5 7">Asparagine-linked glycosylation protein 13</fullName>
    </alternativeName>
</protein>
<evidence type="ECO:0000256" key="3">
    <source>
        <dbReference type="ARBA" id="ARBA00017468"/>
    </source>
</evidence>
<comment type="subcellular location">
    <subcellularLocation>
        <location evidence="7">Endoplasmic reticulum</location>
    </subcellularLocation>
</comment>
<dbReference type="InterPro" id="IPR052474">
    <property type="entry name" value="UDP-GlcNAc_transferase"/>
</dbReference>
<keyword evidence="11" id="KW-1185">Reference proteome</keyword>
<comment type="subunit">
    <text evidence="1 7">Heterodimer with ALG14 to form a functional enzyme.</text>
</comment>
<dbReference type="PANTHER" id="PTHR47043:SF1">
    <property type="entry name" value="UDP-N-ACETYLGLUCOSAMINE TRANSFERASE SUBUNIT ALG13"/>
    <property type="match status" value="1"/>
</dbReference>
<dbReference type="Gene3D" id="3.40.50.2000">
    <property type="entry name" value="Glycogen Phosphorylase B"/>
    <property type="match status" value="1"/>
</dbReference>
<evidence type="ECO:0000256" key="4">
    <source>
        <dbReference type="ARBA" id="ARBA00024804"/>
    </source>
</evidence>
<feature type="domain" description="Glycosyl transferase family 28 C-terminal" evidence="9">
    <location>
        <begin position="5"/>
        <end position="61"/>
    </location>
</feature>
<dbReference type="InterPro" id="IPR007235">
    <property type="entry name" value="Glyco_trans_28_C"/>
</dbReference>
<dbReference type="GO" id="GO:0043541">
    <property type="term" value="C:UDP-N-acetylglucosamine transferase complex"/>
    <property type="evidence" value="ECO:0007669"/>
    <property type="project" value="TreeGrafter"/>
</dbReference>
<keyword evidence="7" id="KW-0256">Endoplasmic reticulum</keyword>
<comment type="similarity">
    <text evidence="7">Belongs to the glycosyltransferase 28 family.</text>
</comment>
<evidence type="ECO:0000256" key="8">
    <source>
        <dbReference type="SAM" id="MobiDB-lite"/>
    </source>
</evidence>
<accession>A0A2J6QUD5</accession>
<feature type="compositionally biased region" description="Basic and acidic residues" evidence="8">
    <location>
        <begin position="183"/>
        <end position="201"/>
    </location>
</feature>
<dbReference type="OrthoDB" id="194443at2759"/>
<dbReference type="EMBL" id="KZ613970">
    <property type="protein sequence ID" value="PMD29881.1"/>
    <property type="molecule type" value="Genomic_DNA"/>
</dbReference>
<keyword evidence="7 10" id="KW-0808">Transferase</keyword>